<dbReference type="RefSeq" id="WP_284320540.1">
    <property type="nucleotide sequence ID" value="NZ_BSOB01000012.1"/>
</dbReference>
<keyword evidence="2" id="KW-1185">Reference proteome</keyword>
<dbReference type="EMBL" id="BSOB01000012">
    <property type="protein sequence ID" value="GLQ92803.1"/>
    <property type="molecule type" value="Genomic_DNA"/>
</dbReference>
<sequence length="382" mass="43438">MQDKKVANDATASLAGSIFQFCVALDQCFRLGKSESLWIERFGDVTTSEVQIETKQYADNLTDNHPNFWKTLKNWCDGSFDHAPYSKLVLLTTQTIGPQCKLQKWNDASATDRVGILETIWKEAGKKYEAAKEKEPQAKPSGVLKIQRKLMKNDNRQKLLEVAGKVLISSESEGMHELWDKMKYLWGKGVLDAKRGAFLEGALGYIINPDVIEGGWEVIFDGFDAKVAELRKTYGRDTLVFPKRYQVPLVKIGQNEVDLYQEKNFVKKIVEIGYQGKILSIAISNYLYANDTVLKDFKEYEISPESCQGYIDGLVRIHETRHRSAKRNMGSDQMAASQTFYDAITGADAQPFPGFDVTPIDFRNGVYHMLADEKDEVVWRLW</sequence>
<accession>A0ABQ5XQM1</accession>
<dbReference type="Proteomes" id="UP001156670">
    <property type="component" value="Unassembled WGS sequence"/>
</dbReference>
<protein>
    <submittedName>
        <fullName evidence="1">Uncharacterized protein</fullName>
    </submittedName>
</protein>
<reference evidence="2" key="1">
    <citation type="journal article" date="2019" name="Int. J. Syst. Evol. Microbiol.">
        <title>The Global Catalogue of Microorganisms (GCM) 10K type strain sequencing project: providing services to taxonomists for standard genome sequencing and annotation.</title>
        <authorList>
            <consortium name="The Broad Institute Genomics Platform"/>
            <consortium name="The Broad Institute Genome Sequencing Center for Infectious Disease"/>
            <person name="Wu L."/>
            <person name="Ma J."/>
        </authorList>
    </citation>
    <scope>NUCLEOTIDE SEQUENCE [LARGE SCALE GENOMIC DNA]</scope>
    <source>
        <strain evidence="2">NBRC 111980</strain>
    </source>
</reference>
<proteinExistence type="predicted"/>
<name>A0ABQ5XQM1_9GAMM</name>
<gene>
    <name evidence="1" type="ORF">GCM10007901_17540</name>
</gene>
<evidence type="ECO:0000313" key="1">
    <source>
        <dbReference type="EMBL" id="GLQ92803.1"/>
    </source>
</evidence>
<evidence type="ECO:0000313" key="2">
    <source>
        <dbReference type="Proteomes" id="UP001156670"/>
    </source>
</evidence>
<comment type="caution">
    <text evidence="1">The sequence shown here is derived from an EMBL/GenBank/DDBJ whole genome shotgun (WGS) entry which is preliminary data.</text>
</comment>
<organism evidence="1 2">
    <name type="scientific">Dyella acidisoli</name>
    <dbReference type="NCBI Taxonomy" id="1867834"/>
    <lineage>
        <taxon>Bacteria</taxon>
        <taxon>Pseudomonadati</taxon>
        <taxon>Pseudomonadota</taxon>
        <taxon>Gammaproteobacteria</taxon>
        <taxon>Lysobacterales</taxon>
        <taxon>Rhodanobacteraceae</taxon>
        <taxon>Dyella</taxon>
    </lineage>
</organism>